<dbReference type="RefSeq" id="XP_007406120.1">
    <property type="nucleotide sequence ID" value="XM_007406058.1"/>
</dbReference>
<keyword evidence="1" id="KW-0472">Membrane</keyword>
<dbReference type="Proteomes" id="UP000001072">
    <property type="component" value="Unassembled WGS sequence"/>
</dbReference>
<dbReference type="OrthoDB" id="2506642at2759"/>
<name>F4RA08_MELLP</name>
<dbReference type="AlphaFoldDB" id="F4RA08"/>
<evidence type="ECO:0000313" key="3">
    <source>
        <dbReference type="Proteomes" id="UP000001072"/>
    </source>
</evidence>
<proteinExistence type="predicted"/>
<dbReference type="HOGENOM" id="CLU_852790_0_0_1"/>
<evidence type="ECO:0000313" key="2">
    <source>
        <dbReference type="EMBL" id="EGG10651.1"/>
    </source>
</evidence>
<keyword evidence="1" id="KW-1133">Transmembrane helix</keyword>
<dbReference type="InParanoid" id="F4RA08"/>
<sequence>MSSISLDRFYALFHIQQLAASAFFAVYIAFLYKSFKSAEFGKEANGLAWAEIRWLPGYYGYFVHAWTAFHTWQHQSSSTRKSKASEASGLHPWIFNGILILVPVIVTVVAVVMTILQSHAVHQSLQTTEQFYETLGIASSRWNSGYHNLTSSEENLLEKKFSRYQVDGVGALQRTRDTVIFWNVSGLPTLIFYIISVWGLLNVIKGILNEVNRSTDSVVLSDETGVQNFTPDRKTSLSVHGGANSTMKRNHTFLAWHYSVLAITLLFDTAVGAYFTSQDNVQVRKASSRSIAVLGSLGGSVPMLVAMLILMVRCVFSRQISFLTCL</sequence>
<keyword evidence="1" id="KW-0812">Transmembrane</keyword>
<accession>F4RA08</accession>
<protein>
    <submittedName>
        <fullName evidence="2">Uncharacterized protein</fullName>
    </submittedName>
</protein>
<keyword evidence="3" id="KW-1185">Reference proteome</keyword>
<feature type="transmembrane region" description="Helical" evidence="1">
    <location>
        <begin position="255"/>
        <end position="276"/>
    </location>
</feature>
<evidence type="ECO:0000256" key="1">
    <source>
        <dbReference type="SAM" id="Phobius"/>
    </source>
</evidence>
<feature type="transmembrane region" description="Helical" evidence="1">
    <location>
        <begin position="93"/>
        <end position="116"/>
    </location>
</feature>
<feature type="transmembrane region" description="Helical" evidence="1">
    <location>
        <begin position="180"/>
        <end position="204"/>
    </location>
</feature>
<dbReference type="KEGG" id="mlr:MELLADRAFT_93659"/>
<gene>
    <name evidence="2" type="ORF">MELLADRAFT_93659</name>
</gene>
<dbReference type="EMBL" id="GL883094">
    <property type="protein sequence ID" value="EGG10651.1"/>
    <property type="molecule type" value="Genomic_DNA"/>
</dbReference>
<feature type="transmembrane region" description="Helical" evidence="1">
    <location>
        <begin position="291"/>
        <end position="312"/>
    </location>
</feature>
<dbReference type="GeneID" id="18936650"/>
<dbReference type="VEuPathDB" id="FungiDB:MELLADRAFT_93659"/>
<feature type="transmembrane region" description="Helical" evidence="1">
    <location>
        <begin position="12"/>
        <end position="32"/>
    </location>
</feature>
<reference evidence="3" key="1">
    <citation type="journal article" date="2011" name="Proc. Natl. Acad. Sci. U.S.A.">
        <title>Obligate biotrophy features unraveled by the genomic analysis of rust fungi.</title>
        <authorList>
            <person name="Duplessis S."/>
            <person name="Cuomo C.A."/>
            <person name="Lin Y.-C."/>
            <person name="Aerts A."/>
            <person name="Tisserant E."/>
            <person name="Veneault-Fourrey C."/>
            <person name="Joly D.L."/>
            <person name="Hacquard S."/>
            <person name="Amselem J."/>
            <person name="Cantarel B.L."/>
            <person name="Chiu R."/>
            <person name="Coutinho P.M."/>
            <person name="Feau N."/>
            <person name="Field M."/>
            <person name="Frey P."/>
            <person name="Gelhaye E."/>
            <person name="Goldberg J."/>
            <person name="Grabherr M.G."/>
            <person name="Kodira C.D."/>
            <person name="Kohler A."/>
            <person name="Kuees U."/>
            <person name="Lindquist E.A."/>
            <person name="Lucas S.M."/>
            <person name="Mago R."/>
            <person name="Mauceli E."/>
            <person name="Morin E."/>
            <person name="Murat C."/>
            <person name="Pangilinan J.L."/>
            <person name="Park R."/>
            <person name="Pearson M."/>
            <person name="Quesneville H."/>
            <person name="Rouhier N."/>
            <person name="Sakthikumar S."/>
            <person name="Salamov A.A."/>
            <person name="Schmutz J."/>
            <person name="Selles B."/>
            <person name="Shapiro H."/>
            <person name="Tanguay P."/>
            <person name="Tuskan G.A."/>
            <person name="Henrissat B."/>
            <person name="Van de Peer Y."/>
            <person name="Rouze P."/>
            <person name="Ellis J.G."/>
            <person name="Dodds P.N."/>
            <person name="Schein J.E."/>
            <person name="Zhong S."/>
            <person name="Hamelin R.C."/>
            <person name="Grigoriev I.V."/>
            <person name="Szabo L.J."/>
            <person name="Martin F."/>
        </authorList>
    </citation>
    <scope>NUCLEOTIDE SEQUENCE [LARGE SCALE GENOMIC DNA]</scope>
    <source>
        <strain evidence="3">98AG31 / pathotype 3-4-7</strain>
    </source>
</reference>
<organism evidence="3">
    <name type="scientific">Melampsora larici-populina (strain 98AG31 / pathotype 3-4-7)</name>
    <name type="common">Poplar leaf rust fungus</name>
    <dbReference type="NCBI Taxonomy" id="747676"/>
    <lineage>
        <taxon>Eukaryota</taxon>
        <taxon>Fungi</taxon>
        <taxon>Dikarya</taxon>
        <taxon>Basidiomycota</taxon>
        <taxon>Pucciniomycotina</taxon>
        <taxon>Pucciniomycetes</taxon>
        <taxon>Pucciniales</taxon>
        <taxon>Melampsoraceae</taxon>
        <taxon>Melampsora</taxon>
    </lineage>
</organism>